<dbReference type="InterPro" id="IPR047937">
    <property type="entry name" value="Eex_IncN-like"/>
</dbReference>
<dbReference type="PROSITE" id="PS51257">
    <property type="entry name" value="PROKAR_LIPOPROTEIN"/>
    <property type="match status" value="1"/>
</dbReference>
<dbReference type="RefSeq" id="WP_180156295.1">
    <property type="nucleotide sequence ID" value="NZ_JACCEM010000007.1"/>
</dbReference>
<accession>A0A853G291</accession>
<keyword evidence="3" id="KW-1185">Reference proteome</keyword>
<feature type="chain" id="PRO_5032738342" evidence="1">
    <location>
        <begin position="22"/>
        <end position="75"/>
    </location>
</feature>
<feature type="signal peptide" evidence="1">
    <location>
        <begin position="1"/>
        <end position="21"/>
    </location>
</feature>
<evidence type="ECO:0000313" key="3">
    <source>
        <dbReference type="Proteomes" id="UP000559809"/>
    </source>
</evidence>
<keyword evidence="1" id="KW-0732">Signal</keyword>
<organism evidence="2 3">
    <name type="scientific">Parapusillimonas granuli</name>
    <dbReference type="NCBI Taxonomy" id="380911"/>
    <lineage>
        <taxon>Bacteria</taxon>
        <taxon>Pseudomonadati</taxon>
        <taxon>Pseudomonadota</taxon>
        <taxon>Betaproteobacteria</taxon>
        <taxon>Burkholderiales</taxon>
        <taxon>Alcaligenaceae</taxon>
        <taxon>Parapusillimonas</taxon>
    </lineage>
</organism>
<reference evidence="2 3" key="1">
    <citation type="submission" date="2020-07" db="EMBL/GenBank/DDBJ databases">
        <title>Taxonomic revisions and descriptions of new bacterial species based on genomic comparisons in the high-G+C-content subgroup of the family Alcaligenaceae.</title>
        <authorList>
            <person name="Szabo A."/>
            <person name="Felfoldi T."/>
        </authorList>
    </citation>
    <scope>NUCLEOTIDE SEQUENCE [LARGE SCALE GENOMIC DNA]</scope>
    <source>
        <strain evidence="2 3">LMG 24012</strain>
    </source>
</reference>
<name>A0A853G291_9BURK</name>
<dbReference type="AlphaFoldDB" id="A0A853G291"/>
<evidence type="ECO:0000313" key="2">
    <source>
        <dbReference type="EMBL" id="NYT50397.1"/>
    </source>
</evidence>
<sequence length="75" mass="8349">MNKVMMFALAVLLAGCKPAPPADTVESLTTDPERIKEVRRLCREERSKVTDELCLRAAEAANRRFFGDLPEQGGK</sequence>
<gene>
    <name evidence="2" type="ORF">H0A72_13850</name>
</gene>
<comment type="caution">
    <text evidence="2">The sequence shown here is derived from an EMBL/GenBank/DDBJ whole genome shotgun (WGS) entry which is preliminary data.</text>
</comment>
<dbReference type="EMBL" id="JACCEM010000007">
    <property type="protein sequence ID" value="NYT50397.1"/>
    <property type="molecule type" value="Genomic_DNA"/>
</dbReference>
<dbReference type="Proteomes" id="UP000559809">
    <property type="component" value="Unassembled WGS sequence"/>
</dbReference>
<proteinExistence type="predicted"/>
<evidence type="ECO:0000256" key="1">
    <source>
        <dbReference type="SAM" id="SignalP"/>
    </source>
</evidence>
<keyword evidence="2" id="KW-0449">Lipoprotein</keyword>
<protein>
    <submittedName>
        <fullName evidence="2">EexN family lipoprotein</fullName>
    </submittedName>
</protein>
<dbReference type="NCBIfam" id="NF033894">
    <property type="entry name" value="Eex_IncN"/>
    <property type="match status" value="1"/>
</dbReference>